<keyword evidence="2" id="KW-1185">Reference proteome</keyword>
<reference evidence="1" key="1">
    <citation type="submission" date="2022-01" db="EMBL/GenBank/DDBJ databases">
        <authorList>
            <person name="King R."/>
        </authorList>
    </citation>
    <scope>NUCLEOTIDE SEQUENCE</scope>
</reference>
<accession>A0A9P0E595</accession>
<dbReference type="Proteomes" id="UP001152798">
    <property type="component" value="Chromosome 1"/>
</dbReference>
<name>A0A9P0E595_NEZVI</name>
<evidence type="ECO:0000313" key="1">
    <source>
        <dbReference type="EMBL" id="CAH1390083.1"/>
    </source>
</evidence>
<proteinExistence type="predicted"/>
<evidence type="ECO:0000313" key="2">
    <source>
        <dbReference type="Proteomes" id="UP001152798"/>
    </source>
</evidence>
<protein>
    <submittedName>
        <fullName evidence="1">Uncharacterized protein</fullName>
    </submittedName>
</protein>
<sequence length="90" mass="10396">MVKNYWLRRGIRLRPWGSWEGYSPANLVAEMSYCLLGSRDDNFGTHLHDLPLMLTGYLQLIPMPITSHPYPLERREKKGLSTRLAGCLHV</sequence>
<dbReference type="EMBL" id="OV725077">
    <property type="protein sequence ID" value="CAH1390083.1"/>
    <property type="molecule type" value="Genomic_DNA"/>
</dbReference>
<organism evidence="1 2">
    <name type="scientific">Nezara viridula</name>
    <name type="common">Southern green stink bug</name>
    <name type="synonym">Cimex viridulus</name>
    <dbReference type="NCBI Taxonomy" id="85310"/>
    <lineage>
        <taxon>Eukaryota</taxon>
        <taxon>Metazoa</taxon>
        <taxon>Ecdysozoa</taxon>
        <taxon>Arthropoda</taxon>
        <taxon>Hexapoda</taxon>
        <taxon>Insecta</taxon>
        <taxon>Pterygota</taxon>
        <taxon>Neoptera</taxon>
        <taxon>Paraneoptera</taxon>
        <taxon>Hemiptera</taxon>
        <taxon>Heteroptera</taxon>
        <taxon>Panheteroptera</taxon>
        <taxon>Pentatomomorpha</taxon>
        <taxon>Pentatomoidea</taxon>
        <taxon>Pentatomidae</taxon>
        <taxon>Pentatominae</taxon>
        <taxon>Nezara</taxon>
    </lineage>
</organism>
<dbReference type="AlphaFoldDB" id="A0A9P0E595"/>
<gene>
    <name evidence="1" type="ORF">NEZAVI_LOCUS1342</name>
</gene>